<proteinExistence type="predicted"/>
<accession>A0A1Q2ZUM3</accession>
<protein>
    <submittedName>
        <fullName evidence="1">Uncharacterized protein</fullName>
    </submittedName>
</protein>
<comment type="caution">
    <text evidence="1">The sequence shown here is derived from an EMBL/GenBank/DDBJ whole genome shotgun (WGS) entry which is preliminary data.</text>
</comment>
<name>A0A1Q2ZUM3_ZYGRO</name>
<evidence type="ECO:0000313" key="1">
    <source>
        <dbReference type="EMBL" id="GAV47018.1"/>
    </source>
</evidence>
<dbReference type="AlphaFoldDB" id="A0A1Q2ZUM3"/>
<organism evidence="1 2">
    <name type="scientific">Zygosaccharomyces rouxii</name>
    <dbReference type="NCBI Taxonomy" id="4956"/>
    <lineage>
        <taxon>Eukaryota</taxon>
        <taxon>Fungi</taxon>
        <taxon>Dikarya</taxon>
        <taxon>Ascomycota</taxon>
        <taxon>Saccharomycotina</taxon>
        <taxon>Saccharomycetes</taxon>
        <taxon>Saccharomycetales</taxon>
        <taxon>Saccharomycetaceae</taxon>
        <taxon>Zygosaccharomyces</taxon>
    </lineage>
</organism>
<dbReference type="EMBL" id="BDGX01000005">
    <property type="protein sequence ID" value="GAV47018.1"/>
    <property type="molecule type" value="Genomic_DNA"/>
</dbReference>
<dbReference type="Proteomes" id="UP000187013">
    <property type="component" value="Unassembled WGS sequence"/>
</dbReference>
<evidence type="ECO:0000313" key="2">
    <source>
        <dbReference type="Proteomes" id="UP000187013"/>
    </source>
</evidence>
<reference evidence="1 2" key="1">
    <citation type="submission" date="2016-08" db="EMBL/GenBank/DDBJ databases">
        <title>Draft genome sequence of allopolyploid Zygosaccharomyces rouxii.</title>
        <authorList>
            <person name="Watanabe J."/>
            <person name="Uehara K."/>
            <person name="Mogi Y."/>
            <person name="Tsukioka Y."/>
        </authorList>
    </citation>
    <scope>NUCLEOTIDE SEQUENCE [LARGE SCALE GENOMIC DNA]</scope>
    <source>
        <strain evidence="1 2">NBRC 110957</strain>
    </source>
</reference>
<gene>
    <name evidence="1" type="ORF">ZYGR_0E00270</name>
</gene>
<dbReference type="eggNOG" id="ENOG502S3QX">
    <property type="taxonomic scope" value="Eukaryota"/>
</dbReference>
<dbReference type="OrthoDB" id="4059607at2759"/>
<sequence length="334" mass="38182">MTGGDNSWNLIKLQEGQKVSSKSLTIDFLSEESHVDDDILSNTSSSDELAEFSFRSANEDYQAGIGSISDSLATLTGPKGVGEKRDSSWKIKTWQIIVLTSLVSVSFSLVVQKFWNLWMFSDFPRDVTALTNSGISSGEAAVLYSDFNFWSTPSQTQDQSLTSTQSGPQWKPSGKFYVDFDNRIAYPMPDEDVVGWKRFKADSMILWYTSKSKVKSLLRNDTIKSLQDSCRELLALVADEAAWIRGRFSIASDKALQSTSSIWQSCRDRTDKSVKLFHQWLSSQSKFLPKWKQLGPRLHNTFEGLHNYNHKLHKKAWMWHRRTYKVLEGIHRRH</sequence>